<gene>
    <name evidence="1" type="ORF">EVAR_4055_1</name>
</gene>
<evidence type="ECO:0000313" key="1">
    <source>
        <dbReference type="EMBL" id="GBP09187.1"/>
    </source>
</evidence>
<dbReference type="AlphaFoldDB" id="A0A4C1T6X3"/>
<reference evidence="1 2" key="1">
    <citation type="journal article" date="2019" name="Commun. Biol.">
        <title>The bagworm genome reveals a unique fibroin gene that provides high tensile strength.</title>
        <authorList>
            <person name="Kono N."/>
            <person name="Nakamura H."/>
            <person name="Ohtoshi R."/>
            <person name="Tomita M."/>
            <person name="Numata K."/>
            <person name="Arakawa K."/>
        </authorList>
    </citation>
    <scope>NUCLEOTIDE SEQUENCE [LARGE SCALE GENOMIC DNA]</scope>
</reference>
<evidence type="ECO:0000313" key="2">
    <source>
        <dbReference type="Proteomes" id="UP000299102"/>
    </source>
</evidence>
<protein>
    <submittedName>
        <fullName evidence="1">Uncharacterized protein</fullName>
    </submittedName>
</protein>
<keyword evidence="2" id="KW-1185">Reference proteome</keyword>
<name>A0A4C1T6X3_EUMVA</name>
<sequence>MFIIAVEPDNTCRRVKTYDLSCVTEQSRSFEPMTEFYKQLIALPYHSCVTTYRMVIISTLKRLQLTQFLMKPTQNVGKRKRRQIRKKPCVWAERTFCHVTNAAMAIAGDSADVKLSPDAP</sequence>
<organism evidence="1 2">
    <name type="scientific">Eumeta variegata</name>
    <name type="common">Bagworm moth</name>
    <name type="synonym">Eumeta japonica</name>
    <dbReference type="NCBI Taxonomy" id="151549"/>
    <lineage>
        <taxon>Eukaryota</taxon>
        <taxon>Metazoa</taxon>
        <taxon>Ecdysozoa</taxon>
        <taxon>Arthropoda</taxon>
        <taxon>Hexapoda</taxon>
        <taxon>Insecta</taxon>
        <taxon>Pterygota</taxon>
        <taxon>Neoptera</taxon>
        <taxon>Endopterygota</taxon>
        <taxon>Lepidoptera</taxon>
        <taxon>Glossata</taxon>
        <taxon>Ditrysia</taxon>
        <taxon>Tineoidea</taxon>
        <taxon>Psychidae</taxon>
        <taxon>Oiketicinae</taxon>
        <taxon>Eumeta</taxon>
    </lineage>
</organism>
<accession>A0A4C1T6X3</accession>
<dbReference type="EMBL" id="BGZK01000034">
    <property type="protein sequence ID" value="GBP09187.1"/>
    <property type="molecule type" value="Genomic_DNA"/>
</dbReference>
<dbReference type="Proteomes" id="UP000299102">
    <property type="component" value="Unassembled WGS sequence"/>
</dbReference>
<comment type="caution">
    <text evidence="1">The sequence shown here is derived from an EMBL/GenBank/DDBJ whole genome shotgun (WGS) entry which is preliminary data.</text>
</comment>
<proteinExistence type="predicted"/>